<dbReference type="GO" id="GO:0000049">
    <property type="term" value="F:tRNA binding"/>
    <property type="evidence" value="ECO:0007669"/>
    <property type="project" value="TreeGrafter"/>
</dbReference>
<dbReference type="PROSITE" id="PS50862">
    <property type="entry name" value="AA_TRNA_LIGASE_II"/>
    <property type="match status" value="1"/>
</dbReference>
<dbReference type="PANTHER" id="PTHR42918:SF6">
    <property type="entry name" value="ELONGATION FACTOR P--(R)-BETA-LYSINE LIGASE"/>
    <property type="match status" value="1"/>
</dbReference>
<keyword evidence="3" id="KW-0547">Nucleotide-binding</keyword>
<evidence type="ECO:0000256" key="4">
    <source>
        <dbReference type="ARBA" id="ARBA00022840"/>
    </source>
</evidence>
<dbReference type="EMBL" id="PDSH01000014">
    <property type="protein sequence ID" value="PIE25007.1"/>
    <property type="molecule type" value="Genomic_DNA"/>
</dbReference>
<proteinExistence type="predicted"/>
<dbReference type="GO" id="GO:0004824">
    <property type="term" value="F:lysine-tRNA ligase activity"/>
    <property type="evidence" value="ECO:0007669"/>
    <property type="project" value="UniProtKB-EC"/>
</dbReference>
<dbReference type="GO" id="GO:0005829">
    <property type="term" value="C:cytosol"/>
    <property type="evidence" value="ECO:0007669"/>
    <property type="project" value="TreeGrafter"/>
</dbReference>
<dbReference type="NCBIfam" id="TIGR00462">
    <property type="entry name" value="genX"/>
    <property type="match status" value="1"/>
</dbReference>
<keyword evidence="4" id="KW-0067">ATP-binding</keyword>
<dbReference type="PANTHER" id="PTHR42918">
    <property type="entry name" value="LYSYL-TRNA SYNTHETASE"/>
    <property type="match status" value="1"/>
</dbReference>
<dbReference type="GO" id="GO:0005524">
    <property type="term" value="F:ATP binding"/>
    <property type="evidence" value="ECO:0007669"/>
    <property type="project" value="UniProtKB-KW"/>
</dbReference>
<dbReference type="SUPFAM" id="SSF55681">
    <property type="entry name" value="Class II aaRS and biotin synthetases"/>
    <property type="match status" value="1"/>
</dbReference>
<dbReference type="InterPro" id="IPR004364">
    <property type="entry name" value="Aa-tRNA-synt_II"/>
</dbReference>
<dbReference type="InterPro" id="IPR004525">
    <property type="entry name" value="EpmA"/>
</dbReference>
<dbReference type="Pfam" id="PF00152">
    <property type="entry name" value="tRNA-synt_2"/>
    <property type="match status" value="1"/>
</dbReference>
<evidence type="ECO:0000259" key="6">
    <source>
        <dbReference type="PROSITE" id="PS50862"/>
    </source>
</evidence>
<dbReference type="InterPro" id="IPR006195">
    <property type="entry name" value="aa-tRNA-synth_II"/>
</dbReference>
<dbReference type="EC" id="6.1.1.6" evidence="7"/>
<reference evidence="7 8" key="1">
    <citation type="submission" date="2017-10" db="EMBL/GenBank/DDBJ databases">
        <title>Novel microbial diversity and functional potential in the marine mammal oral microbiome.</title>
        <authorList>
            <person name="Dudek N.K."/>
            <person name="Sun C.L."/>
            <person name="Burstein D."/>
            <person name="Kantor R.S."/>
            <person name="Aliaga Goltsman D.S."/>
            <person name="Bik E.M."/>
            <person name="Thomas B.C."/>
            <person name="Banfield J.F."/>
            <person name="Relman D.A."/>
        </authorList>
    </citation>
    <scope>NUCLEOTIDE SEQUENCE [LARGE SCALE GENOMIC DNA]</scope>
    <source>
        <strain evidence="7">DOLJORAL78_47_21</strain>
    </source>
</reference>
<dbReference type="GO" id="GO:0016740">
    <property type="term" value="F:transferase activity"/>
    <property type="evidence" value="ECO:0007669"/>
    <property type="project" value="UniProtKB-KW"/>
</dbReference>
<name>A0A2G6JNJ2_NEPCE</name>
<protein>
    <submittedName>
        <fullName evidence="7">Elongation factor P lysine(34) lysyltransferase</fullName>
        <ecNumber evidence="7">6.1.1.6</ecNumber>
    </submittedName>
</protein>
<evidence type="ECO:0000256" key="2">
    <source>
        <dbReference type="ARBA" id="ARBA00022598"/>
    </source>
</evidence>
<organism evidence="7 8">
    <name type="scientific">Neptuniibacter caesariensis</name>
    <dbReference type="NCBI Taxonomy" id="207954"/>
    <lineage>
        <taxon>Bacteria</taxon>
        <taxon>Pseudomonadati</taxon>
        <taxon>Pseudomonadota</taxon>
        <taxon>Gammaproteobacteria</taxon>
        <taxon>Oceanospirillales</taxon>
        <taxon>Oceanospirillaceae</taxon>
        <taxon>Neptuniibacter</taxon>
    </lineage>
</organism>
<feature type="domain" description="Aminoacyl-transfer RNA synthetases class-II family profile" evidence="6">
    <location>
        <begin position="13"/>
        <end position="316"/>
    </location>
</feature>
<dbReference type="AlphaFoldDB" id="A0A2G6JNJ2"/>
<keyword evidence="7" id="KW-0251">Elongation factor</keyword>
<dbReference type="GO" id="GO:0003746">
    <property type="term" value="F:translation elongation factor activity"/>
    <property type="evidence" value="ECO:0007669"/>
    <property type="project" value="UniProtKB-KW"/>
</dbReference>
<comment type="catalytic activity">
    <reaction evidence="5">
        <text>D-beta-lysine + L-lysyl-[protein] + ATP = N(6)-((3R)-3,6-diaminohexanoyl)-L-lysyl-[protein] + AMP + diphosphate + H(+)</text>
        <dbReference type="Rhea" id="RHEA:83435"/>
        <dbReference type="Rhea" id="RHEA-COMP:9752"/>
        <dbReference type="Rhea" id="RHEA-COMP:20131"/>
        <dbReference type="ChEBI" id="CHEBI:15378"/>
        <dbReference type="ChEBI" id="CHEBI:29969"/>
        <dbReference type="ChEBI" id="CHEBI:30616"/>
        <dbReference type="ChEBI" id="CHEBI:33019"/>
        <dbReference type="ChEBI" id="CHEBI:84138"/>
        <dbReference type="ChEBI" id="CHEBI:156053"/>
        <dbReference type="ChEBI" id="CHEBI:456215"/>
    </reaction>
    <physiologicalReaction direction="left-to-right" evidence="5">
        <dbReference type="Rhea" id="RHEA:83436"/>
    </physiologicalReaction>
</comment>
<dbReference type="NCBIfam" id="NF006828">
    <property type="entry name" value="PRK09350.1"/>
    <property type="match status" value="1"/>
</dbReference>
<evidence type="ECO:0000256" key="3">
    <source>
        <dbReference type="ARBA" id="ARBA00022741"/>
    </source>
</evidence>
<dbReference type="InterPro" id="IPR045864">
    <property type="entry name" value="aa-tRNA-synth_II/BPL/LPL"/>
</dbReference>
<keyword evidence="2 7" id="KW-0436">Ligase</keyword>
<dbReference type="Gene3D" id="3.30.930.10">
    <property type="entry name" value="Bira Bifunctional Protein, Domain 2"/>
    <property type="match status" value="1"/>
</dbReference>
<dbReference type="Proteomes" id="UP000243469">
    <property type="component" value="Unassembled WGS sequence"/>
</dbReference>
<sequence>MNDWKPTAALETLRARAELLADIRAFFRARQVMEVDTPVLSHCAVSDPFIDSIVANYSPTPGAEVAPLYLQTSPEYAMKRLLAAGSGAIYQLSKVFRNGEYGRHHNPEFTMLEWYRPGFTDVELMDEVADLVASVLNLQQIQRVTYSDLFFEYLGFRPEAASLAQLKAATGKHIEIQLDDQDPDTWLNLLMSHVIEPQLKRRGAVFVTEYPASQAALAQIRENENGILVATRFELFVEGIELANGYYELTDPVEQKRRLEADQAQRAAMGLPQRPLDFRLVDALAAGMPDCAGVALGFDRLLLMQTNKSSLAEVLPFDFARA</sequence>
<accession>A0A2G6JNJ2</accession>
<dbReference type="GO" id="GO:0006430">
    <property type="term" value="P:lysyl-tRNA aminoacylation"/>
    <property type="evidence" value="ECO:0007669"/>
    <property type="project" value="InterPro"/>
</dbReference>
<comment type="subunit">
    <text evidence="1">Homodimer.</text>
</comment>
<dbReference type="FunFam" id="3.30.930.10:FF:000017">
    <property type="entry name" value="Elongation factor P--(R)-beta-lysine ligase"/>
    <property type="match status" value="1"/>
</dbReference>
<comment type="caution">
    <text evidence="7">The sequence shown here is derived from an EMBL/GenBank/DDBJ whole genome shotgun (WGS) entry which is preliminary data.</text>
</comment>
<evidence type="ECO:0000313" key="8">
    <source>
        <dbReference type="Proteomes" id="UP000243469"/>
    </source>
</evidence>
<evidence type="ECO:0000313" key="7">
    <source>
        <dbReference type="EMBL" id="PIE25007.1"/>
    </source>
</evidence>
<evidence type="ECO:0000256" key="1">
    <source>
        <dbReference type="ARBA" id="ARBA00011738"/>
    </source>
</evidence>
<keyword evidence="7" id="KW-0648">Protein biosynthesis</keyword>
<evidence type="ECO:0000256" key="5">
    <source>
        <dbReference type="ARBA" id="ARBA00052794"/>
    </source>
</evidence>
<keyword evidence="7" id="KW-0808">Transferase</keyword>
<gene>
    <name evidence="7" type="ORF">CSA60_02460</name>
</gene>